<evidence type="ECO:0000313" key="3">
    <source>
        <dbReference type="Proteomes" id="UP001139344"/>
    </source>
</evidence>
<evidence type="ECO:0000259" key="1">
    <source>
        <dbReference type="PROSITE" id="PS50041"/>
    </source>
</evidence>
<gene>
    <name evidence="2" type="ORF">LU635_14285</name>
</gene>
<dbReference type="SUPFAM" id="SSF56436">
    <property type="entry name" value="C-type lectin-like"/>
    <property type="match status" value="1"/>
</dbReference>
<name>A0A9X1UYU0_9FLAO</name>
<dbReference type="Pfam" id="PF19081">
    <property type="entry name" value="Ig_7"/>
    <property type="match status" value="1"/>
</dbReference>
<proteinExistence type="predicted"/>
<keyword evidence="3" id="KW-1185">Reference proteome</keyword>
<accession>A0A9X1UYU0</accession>
<reference evidence="2" key="1">
    <citation type="submission" date="2021-12" db="EMBL/GenBank/DDBJ databases">
        <title>Description of Gramella crocea sp. nov., a new bacterium isolated from activated sludge.</title>
        <authorList>
            <person name="Zhang X."/>
        </authorList>
    </citation>
    <scope>NUCLEOTIDE SEQUENCE</scope>
    <source>
        <strain evidence="2">YB25</strain>
    </source>
</reference>
<dbReference type="Proteomes" id="UP001139344">
    <property type="component" value="Unassembled WGS sequence"/>
</dbReference>
<dbReference type="InterPro" id="IPR044023">
    <property type="entry name" value="Ig_7"/>
</dbReference>
<dbReference type="Pfam" id="PF13585">
    <property type="entry name" value="CHU_C"/>
    <property type="match status" value="1"/>
</dbReference>
<dbReference type="InterPro" id="IPR001304">
    <property type="entry name" value="C-type_lectin-like"/>
</dbReference>
<dbReference type="InterPro" id="IPR016187">
    <property type="entry name" value="CTDL_fold"/>
</dbReference>
<dbReference type="Gene3D" id="3.10.100.10">
    <property type="entry name" value="Mannose-Binding Protein A, subunit A"/>
    <property type="match status" value="1"/>
</dbReference>
<dbReference type="InterPro" id="IPR016186">
    <property type="entry name" value="C-type_lectin-like/link_sf"/>
</dbReference>
<dbReference type="PROSITE" id="PS50041">
    <property type="entry name" value="C_TYPE_LECTIN_2"/>
    <property type="match status" value="1"/>
</dbReference>
<organism evidence="2 3">
    <name type="scientific">Christiangramia crocea</name>
    <dbReference type="NCBI Taxonomy" id="2904124"/>
    <lineage>
        <taxon>Bacteria</taxon>
        <taxon>Pseudomonadati</taxon>
        <taxon>Bacteroidota</taxon>
        <taxon>Flavobacteriia</taxon>
        <taxon>Flavobacteriales</taxon>
        <taxon>Flavobacteriaceae</taxon>
        <taxon>Christiangramia</taxon>
    </lineage>
</organism>
<dbReference type="RefSeq" id="WP_240100170.1">
    <property type="nucleotide sequence ID" value="NZ_JAJSON010000025.1"/>
</dbReference>
<evidence type="ECO:0000313" key="2">
    <source>
        <dbReference type="EMBL" id="MCG9972815.1"/>
    </source>
</evidence>
<dbReference type="NCBIfam" id="TIGR04131">
    <property type="entry name" value="Bac_Flav_CTERM"/>
    <property type="match status" value="1"/>
</dbReference>
<dbReference type="InterPro" id="IPR034007">
    <property type="entry name" value="CTLD_bac"/>
</dbReference>
<dbReference type="EMBL" id="JAJSON010000025">
    <property type="protein sequence ID" value="MCG9972815.1"/>
    <property type="molecule type" value="Genomic_DNA"/>
</dbReference>
<protein>
    <submittedName>
        <fullName evidence="2">T9SS type B sorting domain-containing protein</fullName>
    </submittedName>
</protein>
<dbReference type="CDD" id="cd03603">
    <property type="entry name" value="CLECT_VCBS"/>
    <property type="match status" value="1"/>
</dbReference>
<sequence>MSTFAQAPKLAASGDQLYCPLSTIPIVTSFSIQNPSSSPINAVFIQISEGYDAQHDRLYLTGNHQNISSNWNQTTAKLQLNISPGTTLEQITEAVSNIYFESTNNSFRGERVFSITTGQANYLASTGHYYEYVSDLGISWEDAKIAAAQRTYNGLQGYLATLVSAEEAQLSGEQADGAGWIGGTDKNAEGVWKWVTGPEGLNGGLVFWYGGSSGYSPNYANWNINQPDNAHGGPGEDYLHITDPSVGNRGAWNDLRVDGDPPGVYHPKGYIVEYGGMPGDPEIDISASTRIYAAEITETSATYICGPNMVSISAEANAGTVYWFTAASGGTPIHEGTNYNPTVNSTTDFYVSAGPKGCNESQREKITVTYFEPITVINNNVKLTICTVDGSQETSSTFDLEEAIPMISSDSSYYFEFYTSQADAESETNMLDETLLNISTSSEVFVKVSNQSPCFEIVRLSLEVSSSNLPQNFIHTLSTCDNDENQDGLHNFDLSEARGTILNALPADQNYSISFYSNSENALNEINEITNEANFINETPGRQELFVRIENESTNGCYAIGPYVELVVREMPEFDLPEFGQFCSMQPSYDIIPIDTDETYNYAWYDEEGNLISNNRELTVTSPGWYSVFATSSEGCTSETKMIEIIDSGPAALTWENVRVTATGDTYEISIIDPELLGIGDYEFILNTPTGQYQNDGNFYNVLPGTHTLYINDKNGCGISSLELFLFGIPEFFTPNGDGYNDRWNIKGIPNQENFLLSIYDRYGKLLIRLDQQSNGWNGRYLGKLMPADDYWFHLNLKDGTSYKGHFSLIRSTR</sequence>
<dbReference type="AlphaFoldDB" id="A0A9X1UYU0"/>
<feature type="domain" description="C-type lectin" evidence="1">
    <location>
        <begin position="125"/>
        <end position="254"/>
    </location>
</feature>
<dbReference type="InterPro" id="IPR026341">
    <property type="entry name" value="T9SS_type_B"/>
</dbReference>
<comment type="caution">
    <text evidence="2">The sequence shown here is derived from an EMBL/GenBank/DDBJ whole genome shotgun (WGS) entry which is preliminary data.</text>
</comment>